<gene>
    <name evidence="1" type="ORF">RLT85_06715</name>
</gene>
<evidence type="ECO:0000313" key="2">
    <source>
        <dbReference type="Proteomes" id="UP001182991"/>
    </source>
</evidence>
<accession>A0ABU2KHX0</accession>
<dbReference type="EMBL" id="JAVRBG010000005">
    <property type="protein sequence ID" value="MDT0294322.1"/>
    <property type="molecule type" value="Genomic_DNA"/>
</dbReference>
<protein>
    <submittedName>
        <fullName evidence="1">Uncharacterized protein</fullName>
    </submittedName>
</protein>
<dbReference type="RefSeq" id="WP_311401273.1">
    <property type="nucleotide sequence ID" value="NZ_JAVRBG010000005.1"/>
</dbReference>
<dbReference type="Proteomes" id="UP001182991">
    <property type="component" value="Unassembled WGS sequence"/>
</dbReference>
<proteinExistence type="predicted"/>
<evidence type="ECO:0000313" key="1">
    <source>
        <dbReference type="EMBL" id="MDT0294322.1"/>
    </source>
</evidence>
<comment type="caution">
    <text evidence="1">The sequence shown here is derived from an EMBL/GenBank/DDBJ whole genome shotgun (WGS) entry which is preliminary data.</text>
</comment>
<sequence>MNNSKAQKIIKKILQDLEHAGIITNTLVADLKELRPYAVEEKRPVIAKAIRLTYEHIEEYYTFDIPIPEDDPVDEEDTIVDEDGEMEEVEQEETEKREFNADESLIYFINLIKDADNKHNIEEIREYNKALSDYEF</sequence>
<reference evidence="2" key="1">
    <citation type="submission" date="2023-07" db="EMBL/GenBank/DDBJ databases">
        <title>Isolating and identifying novel microbial strains from the Mariana Trench.</title>
        <authorList>
            <person name="Fu H."/>
        </authorList>
    </citation>
    <scope>NUCLEOTIDE SEQUENCE [LARGE SCALE GENOMIC DNA]</scope>
    <source>
        <strain evidence="2">T-y2</strain>
    </source>
</reference>
<name>A0ABU2KHX0_9FLAO</name>
<organism evidence="1 2">
    <name type="scientific">Mesonia ostreae</name>
    <dbReference type="NCBI Taxonomy" id="861110"/>
    <lineage>
        <taxon>Bacteria</taxon>
        <taxon>Pseudomonadati</taxon>
        <taxon>Bacteroidota</taxon>
        <taxon>Flavobacteriia</taxon>
        <taxon>Flavobacteriales</taxon>
        <taxon>Flavobacteriaceae</taxon>
        <taxon>Mesonia</taxon>
    </lineage>
</organism>
<keyword evidence="2" id="KW-1185">Reference proteome</keyword>